<name>A0AAV6U3L8_9ARAC</name>
<comment type="caution">
    <text evidence="2">The sequence shown here is derived from an EMBL/GenBank/DDBJ whole genome shotgun (WGS) entry which is preliminary data.</text>
</comment>
<feature type="region of interest" description="Disordered" evidence="1">
    <location>
        <begin position="1"/>
        <end position="36"/>
    </location>
</feature>
<evidence type="ECO:0000313" key="2">
    <source>
        <dbReference type="EMBL" id="KAG8178579.1"/>
    </source>
</evidence>
<proteinExistence type="predicted"/>
<reference evidence="2 3" key="1">
    <citation type="journal article" date="2022" name="Nat. Ecol. Evol.">
        <title>A masculinizing supergene underlies an exaggerated male reproductive morph in a spider.</title>
        <authorList>
            <person name="Hendrickx F."/>
            <person name="De Corte Z."/>
            <person name="Sonet G."/>
            <person name="Van Belleghem S.M."/>
            <person name="Kostlbacher S."/>
            <person name="Vangestel C."/>
        </authorList>
    </citation>
    <scope>NUCLEOTIDE SEQUENCE [LARGE SCALE GENOMIC DNA]</scope>
    <source>
        <strain evidence="2">W744_W776</strain>
    </source>
</reference>
<evidence type="ECO:0000256" key="1">
    <source>
        <dbReference type="SAM" id="MobiDB-lite"/>
    </source>
</evidence>
<feature type="compositionally biased region" description="Basic and acidic residues" evidence="1">
    <location>
        <begin position="27"/>
        <end position="36"/>
    </location>
</feature>
<sequence length="83" mass="8986">MQLHGPTSPLGGVGSPVSQRGAIADNSELRDLAHDKQETRDIGERISIMSIVGMIRRWSDALKGSYYTGRNAMVVEEGSLGEE</sequence>
<dbReference type="EMBL" id="JAFNEN010000684">
    <property type="protein sequence ID" value="KAG8178579.1"/>
    <property type="molecule type" value="Genomic_DNA"/>
</dbReference>
<protein>
    <submittedName>
        <fullName evidence="2">Uncharacterized protein</fullName>
    </submittedName>
</protein>
<keyword evidence="3" id="KW-1185">Reference proteome</keyword>
<dbReference type="AlphaFoldDB" id="A0AAV6U3L8"/>
<organism evidence="2 3">
    <name type="scientific">Oedothorax gibbosus</name>
    <dbReference type="NCBI Taxonomy" id="931172"/>
    <lineage>
        <taxon>Eukaryota</taxon>
        <taxon>Metazoa</taxon>
        <taxon>Ecdysozoa</taxon>
        <taxon>Arthropoda</taxon>
        <taxon>Chelicerata</taxon>
        <taxon>Arachnida</taxon>
        <taxon>Araneae</taxon>
        <taxon>Araneomorphae</taxon>
        <taxon>Entelegynae</taxon>
        <taxon>Araneoidea</taxon>
        <taxon>Linyphiidae</taxon>
        <taxon>Erigoninae</taxon>
        <taxon>Oedothorax</taxon>
    </lineage>
</organism>
<evidence type="ECO:0000313" key="3">
    <source>
        <dbReference type="Proteomes" id="UP000827092"/>
    </source>
</evidence>
<dbReference type="Proteomes" id="UP000827092">
    <property type="component" value="Unassembled WGS sequence"/>
</dbReference>
<gene>
    <name evidence="2" type="ORF">JTE90_004507</name>
</gene>
<accession>A0AAV6U3L8</accession>